<reference evidence="1 2" key="1">
    <citation type="journal article" date="2020" name="Appl. Environ. Microbiol.">
        <title>Genomic Characteristics of a Novel Species of Ammonia-Oxidizing Archaea from the Jiulong River Estuary.</title>
        <authorList>
            <person name="Zou D."/>
            <person name="Wan R."/>
            <person name="Han L."/>
            <person name="Xu M.N."/>
            <person name="Liu Y."/>
            <person name="Liu H."/>
            <person name="Kao S.J."/>
            <person name="Li M."/>
        </authorList>
    </citation>
    <scope>NUCLEOTIDE SEQUENCE [LARGE SCALE GENOMIC DNA]</scope>
    <source>
        <strain evidence="1">W1bin1</strain>
    </source>
</reference>
<proteinExistence type="predicted"/>
<comment type="caution">
    <text evidence="1">The sequence shown here is derived from an EMBL/GenBank/DDBJ whole genome shotgun (WGS) entry which is preliminary data.</text>
</comment>
<keyword evidence="1" id="KW-0547">Nucleotide-binding</keyword>
<gene>
    <name evidence="1" type="ORF">H2B03_09115</name>
</gene>
<evidence type="ECO:0000313" key="2">
    <source>
        <dbReference type="Proteomes" id="UP000559653"/>
    </source>
</evidence>
<protein>
    <submittedName>
        <fullName evidence="1">DEAD/DEAH box helicase family protein</fullName>
    </submittedName>
</protein>
<dbReference type="Proteomes" id="UP000559653">
    <property type="component" value="Unassembled WGS sequence"/>
</dbReference>
<keyword evidence="1" id="KW-0067">ATP-binding</keyword>
<keyword evidence="1" id="KW-0347">Helicase</keyword>
<sequence length="495" mass="55850">MHIDKKFIKKNSIEKRDYQVNLASQAIEENCIVVLPTGLGKTAIALQVISEFLSRGKGVLFLAPTRVLVNQHFEFLKENLTIEDIGLITGEDTIQKRTKLWSNSVICATPEIARNDLDRQVVSPEQFGLVIFDEVHRTVGDYAYSGIAERIANSDARILGMTATLPSEKDKATEILTRLRISRVAERTEESSDVKPYIQETNTEWVTVDLPPEMKAIQTLLKLALDERYDTLKKYGLQLNGQQSLSALLRVRQFVLRQNRRCAKPLFTAIRIHYALNMFEAHGITSFLKFCERAQAKKGAGVKELFEADPNFTRAVQLAKVAQSKGMEHPKIPKLEEILRTISGKALIFSSYRDSVDVIYNKLTEMGLSAGILIGKAGEAGLKQKKQIETVQKFRDGEFDILIATRVGEEGLDISEVNQVIFYDNIPSSIRFIQRRGRTGRKDTGKLIVLMAKDTIDERYYWIGKRKITAAKSMGEKMTQTLKNNSKKTGLDAFL</sequence>
<dbReference type="EMBL" id="JACEMZ010000110">
    <property type="protein sequence ID" value="MBA4453304.1"/>
    <property type="molecule type" value="Genomic_DNA"/>
</dbReference>
<keyword evidence="1" id="KW-0378">Hydrolase</keyword>
<organism evidence="1 2">
    <name type="scientific">Candidatus Nitrosomaritimum aestuariumsis</name>
    <dbReference type="NCBI Taxonomy" id="3342354"/>
    <lineage>
        <taxon>Archaea</taxon>
        <taxon>Nitrososphaerota</taxon>
        <taxon>Nitrososphaeria</taxon>
        <taxon>Nitrosopumilales</taxon>
        <taxon>Nitrosopumilaceae</taxon>
        <taxon>Candidatus Nitrosomaritimum</taxon>
    </lineage>
</organism>
<name>A0AC60W116_9ARCH</name>
<accession>A0AC60W116</accession>
<evidence type="ECO:0000313" key="1">
    <source>
        <dbReference type="EMBL" id="MBA4453304.1"/>
    </source>
</evidence>